<sequence length="51" mass="6288">MTKVRTRFGHVEDEYKREELLRKIVHSVEQLKQGELEALYYDMLTKDYIRE</sequence>
<gene>
    <name evidence="1" type="ORF">GTC17253_03780</name>
</gene>
<dbReference type="AlphaFoldDB" id="A0AB33IPQ4"/>
<name>A0AB33IPQ4_9BACT</name>
<evidence type="ECO:0000313" key="1">
    <source>
        <dbReference type="EMBL" id="BFO70412.1"/>
    </source>
</evidence>
<protein>
    <submittedName>
        <fullName evidence="1">Uncharacterized protein</fullName>
    </submittedName>
</protein>
<organism evidence="1">
    <name type="scientific">Prevotella sp. GTC17253</name>
    <dbReference type="NCBI Taxonomy" id="3236793"/>
    <lineage>
        <taxon>Bacteria</taxon>
        <taxon>Pseudomonadati</taxon>
        <taxon>Bacteroidota</taxon>
        <taxon>Bacteroidia</taxon>
        <taxon>Bacteroidales</taxon>
        <taxon>Prevotellaceae</taxon>
        <taxon>Prevotella</taxon>
    </lineage>
</organism>
<accession>A0AB33IPQ4</accession>
<reference evidence="1" key="1">
    <citation type="submission" date="2024-07" db="EMBL/GenBank/DDBJ databases">
        <title>Complete genome sequence of Prevotella sp. YM-2024 GTC17253.</title>
        <authorList>
            <person name="Hayashi M."/>
            <person name="Muto Y."/>
            <person name="Tanaka K."/>
            <person name="Niwa H."/>
        </authorList>
    </citation>
    <scope>NUCLEOTIDE SEQUENCE</scope>
    <source>
        <strain evidence="1">GTC17253</strain>
    </source>
</reference>
<dbReference type="EMBL" id="AP035785">
    <property type="protein sequence ID" value="BFO70412.1"/>
    <property type="molecule type" value="Genomic_DNA"/>
</dbReference>
<proteinExistence type="predicted"/>